<organism evidence="6 7">
    <name type="scientific">Mycena chlorophos</name>
    <name type="common">Agaric fungus</name>
    <name type="synonym">Agaricus chlorophos</name>
    <dbReference type="NCBI Taxonomy" id="658473"/>
    <lineage>
        <taxon>Eukaryota</taxon>
        <taxon>Fungi</taxon>
        <taxon>Dikarya</taxon>
        <taxon>Basidiomycota</taxon>
        <taxon>Agaricomycotina</taxon>
        <taxon>Agaricomycetes</taxon>
        <taxon>Agaricomycetidae</taxon>
        <taxon>Agaricales</taxon>
        <taxon>Marasmiineae</taxon>
        <taxon>Mycenaceae</taxon>
        <taxon>Mycena</taxon>
    </lineage>
</organism>
<name>A0A8H6WL88_MYCCL</name>
<protein>
    <recommendedName>
        <fullName evidence="5">MYND-type domain-containing protein</fullName>
    </recommendedName>
</protein>
<proteinExistence type="predicted"/>
<evidence type="ECO:0000313" key="7">
    <source>
        <dbReference type="Proteomes" id="UP000613580"/>
    </source>
</evidence>
<dbReference type="Gene3D" id="6.10.140.2220">
    <property type="match status" value="1"/>
</dbReference>
<dbReference type="Pfam" id="PF01753">
    <property type="entry name" value="zf-MYND"/>
    <property type="match status" value="1"/>
</dbReference>
<accession>A0A8H6WL88</accession>
<evidence type="ECO:0000259" key="5">
    <source>
        <dbReference type="PROSITE" id="PS50865"/>
    </source>
</evidence>
<dbReference type="SUPFAM" id="SSF144232">
    <property type="entry name" value="HIT/MYND zinc finger-like"/>
    <property type="match status" value="1"/>
</dbReference>
<dbReference type="OrthoDB" id="2884576at2759"/>
<reference evidence="6" key="1">
    <citation type="submission" date="2020-05" db="EMBL/GenBank/DDBJ databases">
        <title>Mycena genomes resolve the evolution of fungal bioluminescence.</title>
        <authorList>
            <person name="Tsai I.J."/>
        </authorList>
    </citation>
    <scope>NUCLEOTIDE SEQUENCE</scope>
    <source>
        <strain evidence="6">110903Hualien_Pintung</strain>
    </source>
</reference>
<dbReference type="GO" id="GO:0008270">
    <property type="term" value="F:zinc ion binding"/>
    <property type="evidence" value="ECO:0007669"/>
    <property type="project" value="UniProtKB-KW"/>
</dbReference>
<gene>
    <name evidence="6" type="ORF">HMN09_00211600</name>
</gene>
<comment type="caution">
    <text evidence="6">The sequence shown here is derived from an EMBL/GenBank/DDBJ whole genome shotgun (WGS) entry which is preliminary data.</text>
</comment>
<evidence type="ECO:0000256" key="3">
    <source>
        <dbReference type="ARBA" id="ARBA00022833"/>
    </source>
</evidence>
<keyword evidence="2 4" id="KW-0863">Zinc-finger</keyword>
<keyword evidence="1" id="KW-0479">Metal-binding</keyword>
<dbReference type="Proteomes" id="UP000613580">
    <property type="component" value="Unassembled WGS sequence"/>
</dbReference>
<feature type="domain" description="MYND-type" evidence="5">
    <location>
        <begin position="421"/>
        <end position="462"/>
    </location>
</feature>
<dbReference type="AlphaFoldDB" id="A0A8H6WL88"/>
<keyword evidence="7" id="KW-1185">Reference proteome</keyword>
<dbReference type="PROSITE" id="PS50865">
    <property type="entry name" value="ZF_MYND_2"/>
    <property type="match status" value="1"/>
</dbReference>
<evidence type="ECO:0000256" key="1">
    <source>
        <dbReference type="ARBA" id="ARBA00022723"/>
    </source>
</evidence>
<dbReference type="InterPro" id="IPR002893">
    <property type="entry name" value="Znf_MYND"/>
</dbReference>
<dbReference type="EMBL" id="JACAZE010000002">
    <property type="protein sequence ID" value="KAF7321226.1"/>
    <property type="molecule type" value="Genomic_DNA"/>
</dbReference>
<evidence type="ECO:0000256" key="2">
    <source>
        <dbReference type="ARBA" id="ARBA00022771"/>
    </source>
</evidence>
<evidence type="ECO:0000313" key="6">
    <source>
        <dbReference type="EMBL" id="KAF7321226.1"/>
    </source>
</evidence>
<evidence type="ECO:0000256" key="4">
    <source>
        <dbReference type="PROSITE-ProRule" id="PRU00134"/>
    </source>
</evidence>
<sequence length="660" mass="73520">MHPAFHLKHLKHFSRELLPVAQAAANKSATHLERLHMRARVLSRTPTFYLPIVYANLDPSDIPGEGPAAADAATRAYRTFDLLLGIYDAPRDALKELWPRVWVWLQALEYHPATFTADREEDPFVSVLLLLGPIRIMLISSKPANQAVTAAVLATPGVPAFVARRWALLRGELHKEPARIKLLLLHDLLLMFDALPGPTFEDQLPSMAAGLDGGKREFMYMLLEGIELSVSGPDNCSSLAATLSTLIPLLEGALIAPFLRSGTSPFSDLLTMGLIRRLTKLLPSLNNAKSKDFDPNRITMVVGVLARLISMRPKYQGLDEAINAGLLLSLGRILQNRDADSVSAEVLSAFLHEIIPGATVYRDIAFAIIRRYPTIADIRSTSFRKDLRLRAAWDSLRGVIAHTAVAMTLYYENPEERICHNERCNKIQPGRDLRRCSGCEDGVYCDKECQRAAWRSGHRDVCTRGLLPRTSAERLSQAEARFVRHFVLQDYNRYKFVVLYTQLRFIHEHGANTAFVTVFTYQARTARQPLIIDVLPLSDSEFSASSFRTLARLRREPDSESTPAFTAFHLVIFGGGKSTAPTPGMYATICSEPARYELVLRSLDGGTALWEGLLAIAAKLPKYPEMILPCGICGEDVQAQLPLLFEELDALSALESQEMY</sequence>
<keyword evidence="3" id="KW-0862">Zinc</keyword>